<name>A0A498IVU0_MALDO</name>
<dbReference type="EMBL" id="RDQH01000336">
    <property type="protein sequence ID" value="RXH85513.1"/>
    <property type="molecule type" value="Genomic_DNA"/>
</dbReference>
<comment type="caution">
    <text evidence="2">The sequence shown here is derived from an EMBL/GenBank/DDBJ whole genome shotgun (WGS) entry which is preliminary data.</text>
</comment>
<sequence>MGVLSNFRASIRNPISYTFLCFPNHIHVRECEIENKIRIEASRIHLWGVFTIYVISKRGLFYSKDPEVCNNHIIILLIMHSTAFLCVYCCVKLRYQVGL</sequence>
<organism evidence="2 3">
    <name type="scientific">Malus domestica</name>
    <name type="common">Apple</name>
    <name type="synonym">Pyrus malus</name>
    <dbReference type="NCBI Taxonomy" id="3750"/>
    <lineage>
        <taxon>Eukaryota</taxon>
        <taxon>Viridiplantae</taxon>
        <taxon>Streptophyta</taxon>
        <taxon>Embryophyta</taxon>
        <taxon>Tracheophyta</taxon>
        <taxon>Spermatophyta</taxon>
        <taxon>Magnoliopsida</taxon>
        <taxon>eudicotyledons</taxon>
        <taxon>Gunneridae</taxon>
        <taxon>Pentapetalae</taxon>
        <taxon>rosids</taxon>
        <taxon>fabids</taxon>
        <taxon>Rosales</taxon>
        <taxon>Rosaceae</taxon>
        <taxon>Amygdaloideae</taxon>
        <taxon>Maleae</taxon>
        <taxon>Malus</taxon>
    </lineage>
</organism>
<proteinExistence type="predicted"/>
<keyword evidence="1" id="KW-0812">Transmembrane</keyword>
<protein>
    <submittedName>
        <fullName evidence="2">Uncharacterized protein</fullName>
    </submittedName>
</protein>
<evidence type="ECO:0000313" key="3">
    <source>
        <dbReference type="Proteomes" id="UP000290289"/>
    </source>
</evidence>
<dbReference type="Proteomes" id="UP000290289">
    <property type="component" value="Chromosome 10"/>
</dbReference>
<evidence type="ECO:0000313" key="2">
    <source>
        <dbReference type="EMBL" id="RXH85513.1"/>
    </source>
</evidence>
<dbReference type="AlphaFoldDB" id="A0A498IVU0"/>
<keyword evidence="1" id="KW-1133">Transmembrane helix</keyword>
<accession>A0A498IVU0</accession>
<feature type="transmembrane region" description="Helical" evidence="1">
    <location>
        <begin position="44"/>
        <end position="61"/>
    </location>
</feature>
<evidence type="ECO:0000256" key="1">
    <source>
        <dbReference type="SAM" id="Phobius"/>
    </source>
</evidence>
<keyword evidence="3" id="KW-1185">Reference proteome</keyword>
<gene>
    <name evidence="2" type="ORF">DVH24_009334</name>
</gene>
<keyword evidence="1" id="KW-0472">Membrane</keyword>
<feature type="transmembrane region" description="Helical" evidence="1">
    <location>
        <begin position="73"/>
        <end position="91"/>
    </location>
</feature>
<reference evidence="2 3" key="1">
    <citation type="submission" date="2018-10" db="EMBL/GenBank/DDBJ databases">
        <title>A high-quality apple genome assembly.</title>
        <authorList>
            <person name="Hu J."/>
        </authorList>
    </citation>
    <scope>NUCLEOTIDE SEQUENCE [LARGE SCALE GENOMIC DNA]</scope>
    <source>
        <strain evidence="3">cv. HFTH1</strain>
        <tissue evidence="2">Young leaf</tissue>
    </source>
</reference>